<sequence>MSVDKLCYSAKDYEDTIKKIKDVLAARVVLLDNGEIDEIHVLAGPGRLPKHIVRDVESAIMAAFGVQIDRRKISIAQVNADESPEDRRRVRLAKVAIVAGADLAEVEVHLSLGDAKVVGTASGVPTPTGWLRLAADATVMALSQLLSPRYALSVNHVAVTDSKRVRIAIVSVSLVGESSEQILSGSCPVSYDEREAVVKATLDAVNRRFSFLLNHS</sequence>
<dbReference type="AlphaFoldDB" id="A0AAT9LA43"/>
<proteinExistence type="predicted"/>
<protein>
    <submittedName>
        <fullName evidence="1">Uncharacterized protein</fullName>
    </submittedName>
</protein>
<organism evidence="1">
    <name type="scientific">Candidatus Fermentithermobacillus carboniphilus</name>
    <dbReference type="NCBI Taxonomy" id="3085328"/>
    <lineage>
        <taxon>Bacteria</taxon>
        <taxon>Bacillati</taxon>
        <taxon>Bacillota</taxon>
        <taxon>Candidatus Fermentithermobacillia</taxon>
        <taxon>Candidatus Fermentithermobacillales</taxon>
        <taxon>Candidatus Fermentithermobacillaceae</taxon>
        <taxon>Candidatus Fermentithermobacillus</taxon>
    </lineage>
</organism>
<name>A0AAT9LA43_9FIRM</name>
<accession>A0AAT9LA43</accession>
<dbReference type="EMBL" id="CP062796">
    <property type="protein sequence ID" value="QUL97947.1"/>
    <property type="molecule type" value="Genomic_DNA"/>
</dbReference>
<gene>
    <name evidence="1" type="ORF">IMF26_07675</name>
</gene>
<reference evidence="1" key="1">
    <citation type="submission" date="2020-10" db="EMBL/GenBank/DDBJ databases">
        <authorList>
            <person name="Kadnikov V."/>
            <person name="Beletsky A.V."/>
            <person name="Mardanov A.V."/>
            <person name="Karnachuk O.V."/>
            <person name="Ravin N.V."/>
        </authorList>
    </citation>
    <scope>NUCLEOTIDE SEQUENCE</scope>
    <source>
        <strain evidence="1">Bu02</strain>
    </source>
</reference>
<dbReference type="KEGG" id="fcz:IMF26_07675"/>
<reference evidence="1" key="2">
    <citation type="journal article" date="2023" name="Biology">
        <title>Prokaryotic Life Associated with Coal-Fire Gas Vents Revealed by Metagenomics.</title>
        <authorList>
            <person name="Kadnikov V.V."/>
            <person name="Mardanov A.V."/>
            <person name="Beletsky A.V."/>
            <person name="Karnachuk O.V."/>
            <person name="Ravin N.V."/>
        </authorList>
    </citation>
    <scope>NUCLEOTIDE SEQUENCE</scope>
    <source>
        <strain evidence="1">Bu02</strain>
    </source>
</reference>
<evidence type="ECO:0000313" key="1">
    <source>
        <dbReference type="EMBL" id="QUL97947.1"/>
    </source>
</evidence>